<keyword evidence="3" id="KW-0804">Transcription</keyword>
<evidence type="ECO:0000256" key="1">
    <source>
        <dbReference type="ARBA" id="ARBA00023015"/>
    </source>
</evidence>
<keyword evidence="1" id="KW-0805">Transcription regulation</keyword>
<reference evidence="6" key="2">
    <citation type="submission" date="2019-01" db="UniProtKB">
        <authorList>
            <consortium name="EnsemblPlants"/>
        </authorList>
    </citation>
    <scope>IDENTIFICATION</scope>
    <source>
        <strain evidence="6">cv. Heinz 1706</strain>
    </source>
</reference>
<dbReference type="Gene3D" id="2.170.150.80">
    <property type="entry name" value="NAC domain"/>
    <property type="match status" value="1"/>
</dbReference>
<dbReference type="Pfam" id="PF02365">
    <property type="entry name" value="NAM"/>
    <property type="match status" value="1"/>
</dbReference>
<accession>A0A3Q7HPK2</accession>
<keyword evidence="4" id="KW-0539">Nucleus</keyword>
<evidence type="ECO:0000313" key="7">
    <source>
        <dbReference type="Proteomes" id="UP000004994"/>
    </source>
</evidence>
<organism evidence="6">
    <name type="scientific">Solanum lycopersicum</name>
    <name type="common">Tomato</name>
    <name type="synonym">Lycopersicon esculentum</name>
    <dbReference type="NCBI Taxonomy" id="4081"/>
    <lineage>
        <taxon>Eukaryota</taxon>
        <taxon>Viridiplantae</taxon>
        <taxon>Streptophyta</taxon>
        <taxon>Embryophyta</taxon>
        <taxon>Tracheophyta</taxon>
        <taxon>Spermatophyta</taxon>
        <taxon>Magnoliopsida</taxon>
        <taxon>eudicotyledons</taxon>
        <taxon>Gunneridae</taxon>
        <taxon>Pentapetalae</taxon>
        <taxon>asterids</taxon>
        <taxon>lamiids</taxon>
        <taxon>Solanales</taxon>
        <taxon>Solanaceae</taxon>
        <taxon>Solanoideae</taxon>
        <taxon>Solaneae</taxon>
        <taxon>Solanum</taxon>
        <taxon>Solanum subgen. Lycopersicon</taxon>
    </lineage>
</organism>
<dbReference type="InParanoid" id="A0A3Q7HPK2"/>
<dbReference type="GO" id="GO:0003677">
    <property type="term" value="F:DNA binding"/>
    <property type="evidence" value="ECO:0007669"/>
    <property type="project" value="UniProtKB-KW"/>
</dbReference>
<evidence type="ECO:0000256" key="2">
    <source>
        <dbReference type="ARBA" id="ARBA00023125"/>
    </source>
</evidence>
<feature type="domain" description="NAC" evidence="5">
    <location>
        <begin position="7"/>
        <end position="136"/>
    </location>
</feature>
<reference evidence="6" key="1">
    <citation type="journal article" date="2012" name="Nature">
        <title>The tomato genome sequence provides insights into fleshy fruit evolution.</title>
        <authorList>
            <consortium name="Tomato Genome Consortium"/>
        </authorList>
    </citation>
    <scope>NUCLEOTIDE SEQUENCE [LARGE SCALE GENOMIC DNA]</scope>
    <source>
        <strain evidence="6">cv. Heinz 1706</strain>
    </source>
</reference>
<evidence type="ECO:0000259" key="5">
    <source>
        <dbReference type="Pfam" id="PF02365"/>
    </source>
</evidence>
<dbReference type="Gramene" id="Solyc08g068380.3.1">
    <property type="protein sequence ID" value="Solyc08g068380.3.1"/>
    <property type="gene ID" value="Solyc08g068380.3"/>
</dbReference>
<dbReference type="SUPFAM" id="SSF101941">
    <property type="entry name" value="NAC domain"/>
    <property type="match status" value="1"/>
</dbReference>
<dbReference type="EnsemblPlants" id="Solyc08g068380.3.1">
    <property type="protein sequence ID" value="Solyc08g068380.3.1"/>
    <property type="gene ID" value="Solyc08g068380.3"/>
</dbReference>
<evidence type="ECO:0000256" key="4">
    <source>
        <dbReference type="ARBA" id="ARBA00023242"/>
    </source>
</evidence>
<sequence>MGKSSRHPMDKEMMNNLVKYVMGKPFPGTHTVMDVDDVYGIRIFSPSQILESTKGTNNNIRLMITFQNRENCKVFASKEAPGFWKCTPKRKSIFDANKRHIGNVKISWYCYYNVDDGRDKSSSRLRQSEWQIREYYLTSKYLPQSKVERKNVLLTMMIKIKAAAANNDNDKKMQKIIRDKQEIMQSLQWAEHGTHSFEPADGDCWLCRNTCFRSILVYTQASASYREMWCTHKMYLQLDGCMSMNRVKCVVLTLMVSSSDANGPTNMYSGVTKDSGGN</sequence>
<name>A0A3Q7HPK2_SOLLC</name>
<keyword evidence="7" id="KW-1185">Reference proteome</keyword>
<dbReference type="InterPro" id="IPR003441">
    <property type="entry name" value="NAC-dom"/>
</dbReference>
<keyword evidence="2" id="KW-0238">DNA-binding</keyword>
<dbReference type="AlphaFoldDB" id="A0A3Q7HPK2"/>
<dbReference type="Proteomes" id="UP000004994">
    <property type="component" value="Chromosome 8"/>
</dbReference>
<evidence type="ECO:0000256" key="3">
    <source>
        <dbReference type="ARBA" id="ARBA00023163"/>
    </source>
</evidence>
<dbReference type="PaxDb" id="4081-Solyc08g068380.2.1"/>
<protein>
    <recommendedName>
        <fullName evidence="5">NAC domain-containing protein</fullName>
    </recommendedName>
</protein>
<dbReference type="GO" id="GO:0006355">
    <property type="term" value="P:regulation of DNA-templated transcription"/>
    <property type="evidence" value="ECO:0007669"/>
    <property type="project" value="InterPro"/>
</dbReference>
<evidence type="ECO:0000313" key="6">
    <source>
        <dbReference type="EnsemblPlants" id="Solyc08g068380.3.1"/>
    </source>
</evidence>
<dbReference type="STRING" id="4081.A0A3Q7HPK2"/>
<proteinExistence type="predicted"/>
<dbReference type="InterPro" id="IPR036093">
    <property type="entry name" value="NAC_dom_sf"/>
</dbReference>
<dbReference type="OMA" id="NRENCKV"/>